<keyword evidence="3" id="KW-1185">Reference proteome</keyword>
<dbReference type="PANTHER" id="PTHR24148:SF64">
    <property type="entry name" value="HETEROKARYON INCOMPATIBILITY DOMAIN-CONTAINING PROTEIN"/>
    <property type="match status" value="1"/>
</dbReference>
<dbReference type="PANTHER" id="PTHR24148">
    <property type="entry name" value="ANKYRIN REPEAT DOMAIN-CONTAINING PROTEIN 39 HOMOLOG-RELATED"/>
    <property type="match status" value="1"/>
</dbReference>
<gene>
    <name evidence="2" type="ORF">NA56DRAFT_695648</name>
</gene>
<organism evidence="2 3">
    <name type="scientific">Hyaloscypha hepaticicola</name>
    <dbReference type="NCBI Taxonomy" id="2082293"/>
    <lineage>
        <taxon>Eukaryota</taxon>
        <taxon>Fungi</taxon>
        <taxon>Dikarya</taxon>
        <taxon>Ascomycota</taxon>
        <taxon>Pezizomycotina</taxon>
        <taxon>Leotiomycetes</taxon>
        <taxon>Helotiales</taxon>
        <taxon>Hyaloscyphaceae</taxon>
        <taxon>Hyaloscypha</taxon>
    </lineage>
</organism>
<dbReference type="STRING" id="1745343.A0A2J6PDW0"/>
<dbReference type="Proteomes" id="UP000235672">
    <property type="component" value="Unassembled WGS sequence"/>
</dbReference>
<proteinExistence type="predicted"/>
<evidence type="ECO:0000313" key="3">
    <source>
        <dbReference type="Proteomes" id="UP000235672"/>
    </source>
</evidence>
<feature type="domain" description="Heterokaryon incompatibility" evidence="1">
    <location>
        <begin position="45"/>
        <end position="207"/>
    </location>
</feature>
<dbReference type="Pfam" id="PF06985">
    <property type="entry name" value="HET"/>
    <property type="match status" value="1"/>
</dbReference>
<evidence type="ECO:0000259" key="1">
    <source>
        <dbReference type="Pfam" id="PF06985"/>
    </source>
</evidence>
<dbReference type="OrthoDB" id="2157530at2759"/>
<dbReference type="AlphaFoldDB" id="A0A2J6PDW0"/>
<reference evidence="2 3" key="1">
    <citation type="submission" date="2016-05" db="EMBL/GenBank/DDBJ databases">
        <title>A degradative enzymes factory behind the ericoid mycorrhizal symbiosis.</title>
        <authorList>
            <consortium name="DOE Joint Genome Institute"/>
            <person name="Martino E."/>
            <person name="Morin E."/>
            <person name="Grelet G."/>
            <person name="Kuo A."/>
            <person name="Kohler A."/>
            <person name="Daghino S."/>
            <person name="Barry K."/>
            <person name="Choi C."/>
            <person name="Cichocki N."/>
            <person name="Clum A."/>
            <person name="Copeland A."/>
            <person name="Hainaut M."/>
            <person name="Haridas S."/>
            <person name="Labutti K."/>
            <person name="Lindquist E."/>
            <person name="Lipzen A."/>
            <person name="Khouja H.-R."/>
            <person name="Murat C."/>
            <person name="Ohm R."/>
            <person name="Olson A."/>
            <person name="Spatafora J."/>
            <person name="Veneault-Fourrey C."/>
            <person name="Henrissat B."/>
            <person name="Grigoriev I."/>
            <person name="Martin F."/>
            <person name="Perotto S."/>
        </authorList>
    </citation>
    <scope>NUCLEOTIDE SEQUENCE [LARGE SCALE GENOMIC DNA]</scope>
    <source>
        <strain evidence="2 3">UAMH 7357</strain>
    </source>
</reference>
<name>A0A2J6PDW0_9HELO</name>
<accession>A0A2J6PDW0</accession>
<dbReference type="EMBL" id="KZ613558">
    <property type="protein sequence ID" value="PMD12230.1"/>
    <property type="molecule type" value="Genomic_DNA"/>
</dbReference>
<sequence>MSTIYEYIPLTGPRTIRLLELHPGKGSDPVEVSLITKPLSNTPAFEAISYCWGDPSDRREVICNGCLLSITTSLFTGLEHFRPRPLSHSDGDHAPSRVLWADAICINQFDMVERSAQVNLMPFIYSLARRVLIWLGPLSPPYSGVAVRSCIREVNAVVPAVNEIDAADLNAKAQALWCDANVLDTDFSPLVSLLARPWFRRRWVVQEVSLAREAVMCFGSIGETTGRSERDDEEIPWVEVAALTFRLETLGAERFIRQGIQQCVSRDELLSSNMLSISIHCLNAIYLVSLYRGRGTLMDAINVTATFDCSEPHDIIYSLLGLSFIGPTITPDYTADFGDVFREFALAMVVEGASLKVLSLAPHKLRPDCPAIQRSEGLPSWVPDLRGPRAEALTAYSVLPQAFFAGGQGKPIVCVSENRKVLSCQGRLVDTVKGFAADWSEVFRLDPKLAHQGLAAWLQSCYRFVLGQSDGDNASAERIKAFARTMLCDMDSMRNRLSPESAASLPSHLQRLMDHVEQENRNSEIDDSWSAWEDAVASHSINATISFACWAKILKFGVTDGGRFMRAPHASQAGDRICVLVGGEVPFIIRSTGREIYELVGECYVDGIMDGEALNMGSGATAQYDTISLE</sequence>
<protein>
    <recommendedName>
        <fullName evidence="1">Heterokaryon incompatibility domain-containing protein</fullName>
    </recommendedName>
</protein>
<dbReference type="Pfam" id="PF26639">
    <property type="entry name" value="Het-6_barrel"/>
    <property type="match status" value="1"/>
</dbReference>
<dbReference type="InterPro" id="IPR010730">
    <property type="entry name" value="HET"/>
</dbReference>
<dbReference type="InterPro" id="IPR052895">
    <property type="entry name" value="HetReg/Transcr_Mod"/>
</dbReference>
<evidence type="ECO:0000313" key="2">
    <source>
        <dbReference type="EMBL" id="PMD12230.1"/>
    </source>
</evidence>